<feature type="domain" description="Lipid-binding serum glycoprotein N-terminal" evidence="4">
    <location>
        <begin position="27"/>
        <end position="250"/>
    </location>
</feature>
<dbReference type="GeneID" id="106072537"/>
<evidence type="ECO:0000256" key="3">
    <source>
        <dbReference type="SAM" id="SignalP"/>
    </source>
</evidence>
<dbReference type="Proteomes" id="UP001165740">
    <property type="component" value="Chromosome 7"/>
</dbReference>
<dbReference type="Gene3D" id="3.15.20.10">
    <property type="entry name" value="Bactericidal permeability-increasing protein, domain 2"/>
    <property type="match status" value="1"/>
</dbReference>
<dbReference type="AlphaFoldDB" id="A0A0G3Z869"/>
<evidence type="ECO:0000259" key="5">
    <source>
        <dbReference type="SMART" id="SM00329"/>
    </source>
</evidence>
<dbReference type="GO" id="GO:0005615">
    <property type="term" value="C:extracellular space"/>
    <property type="evidence" value="ECO:0007669"/>
    <property type="project" value="TreeGrafter"/>
</dbReference>
<evidence type="ECO:0000313" key="8">
    <source>
        <dbReference type="RefSeq" id="NP_001298232.1"/>
    </source>
</evidence>
<evidence type="ECO:0000256" key="1">
    <source>
        <dbReference type="ARBA" id="ARBA00007292"/>
    </source>
</evidence>
<feature type="domain" description="Lipid-binding serum glycoprotein C-terminal" evidence="5">
    <location>
        <begin position="266"/>
        <end position="470"/>
    </location>
</feature>
<keyword evidence="7" id="KW-1185">Reference proteome</keyword>
<dbReference type="InterPro" id="IPR032942">
    <property type="entry name" value="BPI/LBP/Plunc"/>
</dbReference>
<evidence type="ECO:0000259" key="4">
    <source>
        <dbReference type="SMART" id="SM00328"/>
    </source>
</evidence>
<proteinExistence type="evidence at transcript level"/>
<dbReference type="GO" id="GO:0008289">
    <property type="term" value="F:lipid binding"/>
    <property type="evidence" value="ECO:0007669"/>
    <property type="project" value="InterPro"/>
</dbReference>
<evidence type="ECO:0000256" key="2">
    <source>
        <dbReference type="ARBA" id="ARBA00023157"/>
    </source>
</evidence>
<comment type="similarity">
    <text evidence="1">Belongs to the BPI/LBP/Plunc superfamily. BPI/LBP family.</text>
</comment>
<dbReference type="SMART" id="SM00329">
    <property type="entry name" value="BPI2"/>
    <property type="match status" value="1"/>
</dbReference>
<feature type="signal peptide" evidence="3">
    <location>
        <begin position="1"/>
        <end position="19"/>
    </location>
</feature>
<dbReference type="RefSeq" id="NP_001298232.1">
    <property type="nucleotide sequence ID" value="NM_001311303.1"/>
</dbReference>
<dbReference type="EMBL" id="KP639580">
    <property type="protein sequence ID" value="AKM45822.1"/>
    <property type="molecule type" value="mRNA"/>
</dbReference>
<dbReference type="SMART" id="SM00328">
    <property type="entry name" value="BPI1"/>
    <property type="match status" value="1"/>
</dbReference>
<dbReference type="InterPro" id="IPR017942">
    <property type="entry name" value="Lipid-bd_serum_glycop_N"/>
</dbReference>
<gene>
    <name evidence="8" type="primary">LOC106072537</name>
    <name evidence="8" type="synonym">LBP/BPI3.1</name>
</gene>
<dbReference type="VEuPathDB" id="VectorBase:BGLAX_050471"/>
<dbReference type="OrthoDB" id="6048112at2759"/>
<keyword evidence="2" id="KW-1015">Disulfide bond</keyword>
<accession>A0A0G3Z869</accession>
<dbReference type="Pfam" id="PF01273">
    <property type="entry name" value="LBP_BPI_CETP"/>
    <property type="match status" value="1"/>
</dbReference>
<feature type="chain" id="PRO_5039968657" evidence="3 8">
    <location>
        <begin position="20"/>
        <end position="478"/>
    </location>
</feature>
<sequence length="478" mass="52911">MARTITLLMLCVTIGLTVTQNPGVKIRVTAKGVDYAKNVARASLVPLLNNIRLDDVEGRQGKTSYRLHNFRTSNVRIPNINMHLNPGQRGLTLSLRNFGIDIHLDYRVSYRVLFARLTNSGGVTVNFGQVDLTVTIGIDQFQDTSPKLVARSCSGDIGHFNIHFHGRLAWLLNLLRGLFRGQLHNSIRNKICEVVVNAVNNDAANKLRRMTLEADIGNNVGIDYRLLAPLLFTDNYLELHQKGTVFWKAARNDLLPVSPGAVPAWGDYSNMFYLWLTEYPLKSLAYIMHTRGRLQYSMTVNTLLEERRDFLSTSCDDSLCVGFLIPKLSETFPNSVVALNITSRKIPDVNITTNGVGMTFYGTVDLSIPSAGSVLVANVTVSFRILANVRNDRIVGHVNSFSTIIESLHSVIGDVDLAVINNAIEEGLTSIIIPEMNAVADVGVKLPLINDLVFQRPSFIYLDGALIIGTDVQYQGIV</sequence>
<evidence type="ECO:0000313" key="7">
    <source>
        <dbReference type="Proteomes" id="UP001165740"/>
    </source>
</evidence>
<reference evidence="8" key="2">
    <citation type="submission" date="2025-04" db="UniProtKB">
        <authorList>
            <consortium name="RefSeq"/>
        </authorList>
    </citation>
    <scope>IDENTIFICATION</scope>
</reference>
<dbReference type="Pfam" id="PF02886">
    <property type="entry name" value="LBP_BPI_CETP_C"/>
    <property type="match status" value="1"/>
</dbReference>
<dbReference type="VEuPathDB" id="VectorBase:BGLB000090"/>
<organism evidence="6">
    <name type="scientific">Biomphalaria glabrata</name>
    <name type="common">Bloodfluke planorb</name>
    <name type="synonym">Freshwater snail</name>
    <dbReference type="NCBI Taxonomy" id="6526"/>
    <lineage>
        <taxon>Eukaryota</taxon>
        <taxon>Metazoa</taxon>
        <taxon>Spiralia</taxon>
        <taxon>Lophotrochozoa</taxon>
        <taxon>Mollusca</taxon>
        <taxon>Gastropoda</taxon>
        <taxon>Heterobranchia</taxon>
        <taxon>Euthyneura</taxon>
        <taxon>Panpulmonata</taxon>
        <taxon>Hygrophila</taxon>
        <taxon>Lymnaeoidea</taxon>
        <taxon>Planorbidae</taxon>
        <taxon>Biomphalaria</taxon>
    </lineage>
</organism>
<dbReference type="InterPro" id="IPR001124">
    <property type="entry name" value="Lipid-bd_serum_glycop_C"/>
</dbReference>
<keyword evidence="3 8" id="KW-0732">Signal</keyword>
<name>A0A0G3Z869_BIOGL</name>
<dbReference type="InterPro" id="IPR017943">
    <property type="entry name" value="Bactericidal_perm-incr_a/b_dom"/>
</dbReference>
<evidence type="ECO:0000313" key="6">
    <source>
        <dbReference type="EMBL" id="AKM45822.1"/>
    </source>
</evidence>
<dbReference type="PANTHER" id="PTHR10504">
    <property type="entry name" value="BACTERICIDAL PERMEABILITY-INCREASING BPI PROTEIN-RELATED"/>
    <property type="match status" value="1"/>
</dbReference>
<protein>
    <submittedName>
        <fullName evidence="6">LBP/BPI3.1</fullName>
    </submittedName>
    <submittedName>
        <fullName evidence="8">Uncharacterized protein LOC106072537 precursor</fullName>
    </submittedName>
</protein>
<dbReference type="Gene3D" id="3.15.10.10">
    <property type="entry name" value="Bactericidal permeability-increasing protein, domain 1"/>
    <property type="match status" value="1"/>
</dbReference>
<reference evidence="6" key="1">
    <citation type="submission" date="2015-01" db="EMBL/GenBank/DDBJ databases">
        <title>The LBP/BPI multigenic family in invertebrates: Evolutionary history and evidences of specialization in mollusks.</title>
        <authorList>
            <person name="Baron O.L."/>
            <person name="Deleury E."/>
            <person name="Coustau C."/>
        </authorList>
    </citation>
    <scope>NUCLEOTIDE SEQUENCE</scope>
    <source>
        <strain evidence="6">Albino</strain>
    </source>
</reference>
<dbReference type="SUPFAM" id="SSF55394">
    <property type="entry name" value="Bactericidal permeability-increasing protein, BPI"/>
    <property type="match status" value="2"/>
</dbReference>
<dbReference type="PANTHER" id="PTHR10504:SF131">
    <property type="entry name" value="BPI2 DOMAIN-CONTAINING PROTEIN"/>
    <property type="match status" value="1"/>
</dbReference>